<sequence>MVGQKCNGHLFYRSTWRGNKKFVATWRRSGPERSVRKKPVQTERDPLDFHHNCGGETFA</sequence>
<comment type="caution">
    <text evidence="2">The sequence shown here is derived from an EMBL/GenBank/DDBJ whole genome shotgun (WGS) entry which is preliminary data.</text>
</comment>
<name>A0A8X6IYS8_NEPPI</name>
<gene>
    <name evidence="2" type="ORF">NPIL_189191</name>
</gene>
<dbReference type="Proteomes" id="UP000887013">
    <property type="component" value="Unassembled WGS sequence"/>
</dbReference>
<evidence type="ECO:0000313" key="3">
    <source>
        <dbReference type="Proteomes" id="UP000887013"/>
    </source>
</evidence>
<organism evidence="2 3">
    <name type="scientific">Nephila pilipes</name>
    <name type="common">Giant wood spider</name>
    <name type="synonym">Nephila maculata</name>
    <dbReference type="NCBI Taxonomy" id="299642"/>
    <lineage>
        <taxon>Eukaryota</taxon>
        <taxon>Metazoa</taxon>
        <taxon>Ecdysozoa</taxon>
        <taxon>Arthropoda</taxon>
        <taxon>Chelicerata</taxon>
        <taxon>Arachnida</taxon>
        <taxon>Araneae</taxon>
        <taxon>Araneomorphae</taxon>
        <taxon>Entelegynae</taxon>
        <taxon>Araneoidea</taxon>
        <taxon>Nephilidae</taxon>
        <taxon>Nephila</taxon>
    </lineage>
</organism>
<keyword evidence="3" id="KW-1185">Reference proteome</keyword>
<feature type="compositionally biased region" description="Basic and acidic residues" evidence="1">
    <location>
        <begin position="29"/>
        <end position="53"/>
    </location>
</feature>
<dbReference type="EMBL" id="BMAW01048149">
    <property type="protein sequence ID" value="GFS64372.1"/>
    <property type="molecule type" value="Genomic_DNA"/>
</dbReference>
<dbReference type="AlphaFoldDB" id="A0A8X6IYS8"/>
<accession>A0A8X6IYS8</accession>
<feature type="region of interest" description="Disordered" evidence="1">
    <location>
        <begin position="28"/>
        <end position="59"/>
    </location>
</feature>
<evidence type="ECO:0000313" key="2">
    <source>
        <dbReference type="EMBL" id="GFS64372.1"/>
    </source>
</evidence>
<evidence type="ECO:0000256" key="1">
    <source>
        <dbReference type="SAM" id="MobiDB-lite"/>
    </source>
</evidence>
<proteinExistence type="predicted"/>
<reference evidence="2" key="1">
    <citation type="submission" date="2020-08" db="EMBL/GenBank/DDBJ databases">
        <title>Multicomponent nature underlies the extraordinary mechanical properties of spider dragline silk.</title>
        <authorList>
            <person name="Kono N."/>
            <person name="Nakamura H."/>
            <person name="Mori M."/>
            <person name="Yoshida Y."/>
            <person name="Ohtoshi R."/>
            <person name="Malay A.D."/>
            <person name="Moran D.A.P."/>
            <person name="Tomita M."/>
            <person name="Numata K."/>
            <person name="Arakawa K."/>
        </authorList>
    </citation>
    <scope>NUCLEOTIDE SEQUENCE</scope>
</reference>
<feature type="non-terminal residue" evidence="2">
    <location>
        <position position="1"/>
    </location>
</feature>
<protein>
    <submittedName>
        <fullName evidence="2">Uncharacterized protein</fullName>
    </submittedName>
</protein>